<comment type="caution">
    <text evidence="1">The sequence shown here is derived from an EMBL/GenBank/DDBJ whole genome shotgun (WGS) entry which is preliminary data.</text>
</comment>
<name>A0A1J6KZE5_NICAT</name>
<protein>
    <submittedName>
        <fullName evidence="1">Uncharacterized protein</fullName>
    </submittedName>
</protein>
<reference evidence="1" key="1">
    <citation type="submission" date="2016-11" db="EMBL/GenBank/DDBJ databases">
        <title>The genome of Nicotiana attenuata.</title>
        <authorList>
            <person name="Xu S."/>
            <person name="Brockmoeller T."/>
            <person name="Gaquerel E."/>
            <person name="Navarro A."/>
            <person name="Kuhl H."/>
            <person name="Gase K."/>
            <person name="Ling Z."/>
            <person name="Zhou W."/>
            <person name="Kreitzer C."/>
            <person name="Stanke M."/>
            <person name="Tang H."/>
            <person name="Lyons E."/>
            <person name="Pandey P."/>
            <person name="Pandey S.P."/>
            <person name="Timmermann B."/>
            <person name="Baldwin I.T."/>
        </authorList>
    </citation>
    <scope>NUCLEOTIDE SEQUENCE [LARGE SCALE GENOMIC DNA]</scope>
    <source>
        <strain evidence="1">UT</strain>
    </source>
</reference>
<sequence length="73" mass="8699">MYLSYFNPSLAFLFVFRWNEGCTGTTAFILLSFSCYLYQNFCWRLLTFDGVLHLVDVWFCIDSRVNISRLTDF</sequence>
<evidence type="ECO:0000313" key="2">
    <source>
        <dbReference type="Proteomes" id="UP000187609"/>
    </source>
</evidence>
<dbReference type="EMBL" id="MJEQ01002581">
    <property type="protein sequence ID" value="OIT26975.1"/>
    <property type="molecule type" value="Genomic_DNA"/>
</dbReference>
<gene>
    <name evidence="1" type="ORF">A4A49_27461</name>
</gene>
<dbReference type="Gramene" id="OIT26975">
    <property type="protein sequence ID" value="OIT26975"/>
    <property type="gene ID" value="A4A49_27461"/>
</dbReference>
<proteinExistence type="predicted"/>
<organism evidence="1 2">
    <name type="scientific">Nicotiana attenuata</name>
    <name type="common">Coyote tobacco</name>
    <dbReference type="NCBI Taxonomy" id="49451"/>
    <lineage>
        <taxon>Eukaryota</taxon>
        <taxon>Viridiplantae</taxon>
        <taxon>Streptophyta</taxon>
        <taxon>Embryophyta</taxon>
        <taxon>Tracheophyta</taxon>
        <taxon>Spermatophyta</taxon>
        <taxon>Magnoliopsida</taxon>
        <taxon>eudicotyledons</taxon>
        <taxon>Gunneridae</taxon>
        <taxon>Pentapetalae</taxon>
        <taxon>asterids</taxon>
        <taxon>lamiids</taxon>
        <taxon>Solanales</taxon>
        <taxon>Solanaceae</taxon>
        <taxon>Nicotianoideae</taxon>
        <taxon>Nicotianeae</taxon>
        <taxon>Nicotiana</taxon>
    </lineage>
</organism>
<evidence type="ECO:0000313" key="1">
    <source>
        <dbReference type="EMBL" id="OIT26975.1"/>
    </source>
</evidence>
<accession>A0A1J6KZE5</accession>
<dbReference type="AlphaFoldDB" id="A0A1J6KZE5"/>
<dbReference type="Proteomes" id="UP000187609">
    <property type="component" value="Unassembled WGS sequence"/>
</dbReference>
<keyword evidence="2" id="KW-1185">Reference proteome</keyword>